<dbReference type="KEGG" id="fai:FAD_1410"/>
<dbReference type="PANTHER" id="PTHR22572">
    <property type="entry name" value="SUGAR-1-PHOSPHATE GUANYL TRANSFERASE"/>
    <property type="match status" value="1"/>
</dbReference>
<dbReference type="Proteomes" id="UP000192050">
    <property type="component" value="Chromosome"/>
</dbReference>
<dbReference type="Gene3D" id="3.90.550.10">
    <property type="entry name" value="Spore Coat Polysaccharide Biosynthesis Protein SpsA, Chain A"/>
    <property type="match status" value="1"/>
</dbReference>
<name>A0A1V0N597_9ARCH</name>
<feature type="domain" description="Nucleotidyl transferase" evidence="1">
    <location>
        <begin position="3"/>
        <end position="228"/>
    </location>
</feature>
<dbReference type="GeneID" id="31676902"/>
<dbReference type="InterPro" id="IPR005835">
    <property type="entry name" value="NTP_transferase_dom"/>
</dbReference>
<proteinExistence type="predicted"/>
<dbReference type="InterPro" id="IPR050486">
    <property type="entry name" value="Mannose-1P_guanyltransferase"/>
</dbReference>
<accession>A0A1V0N597</accession>
<evidence type="ECO:0000313" key="3">
    <source>
        <dbReference type="Proteomes" id="UP000192050"/>
    </source>
</evidence>
<dbReference type="Pfam" id="PF00483">
    <property type="entry name" value="NTP_transferase"/>
    <property type="match status" value="1"/>
</dbReference>
<dbReference type="CDD" id="cd04181">
    <property type="entry name" value="NTP_transferase"/>
    <property type="match status" value="1"/>
</dbReference>
<dbReference type="InterPro" id="IPR029044">
    <property type="entry name" value="Nucleotide-diphossugar_trans"/>
</dbReference>
<dbReference type="AlphaFoldDB" id="A0A1V0N597"/>
<gene>
    <name evidence="2" type="ORF">FAD_1410</name>
</gene>
<keyword evidence="3" id="KW-1185">Reference proteome</keyword>
<dbReference type="SUPFAM" id="SSF53448">
    <property type="entry name" value="Nucleotide-diphospho-sugar transferases"/>
    <property type="match status" value="1"/>
</dbReference>
<protein>
    <submittedName>
        <fullName evidence="2">Mannose-1-phosphate guanyltransferase related protein</fullName>
    </submittedName>
</protein>
<dbReference type="EMBL" id="CP015363">
    <property type="protein sequence ID" value="ARD85269.1"/>
    <property type="molecule type" value="Genomic_DNA"/>
</dbReference>
<keyword evidence="2" id="KW-0808">Transferase</keyword>
<dbReference type="OrthoDB" id="15372at2157"/>
<reference evidence="2 3" key="1">
    <citation type="submission" date="2011-10" db="EMBL/GenBank/DDBJ databases">
        <title>Metabolic and evolutionary patterns in the extreme acidophile Ferroplasma acidiphilum.</title>
        <authorList>
            <person name="Golyshina O.V."/>
            <person name="Kozyavkin S.A."/>
            <person name="Tatusov R.L."/>
            <person name="Slesarev A.I."/>
            <person name="Golyshin P.N."/>
        </authorList>
    </citation>
    <scope>NUCLEOTIDE SEQUENCE [LARGE SCALE GENOMIC DNA]</scope>
    <source>
        <strain evidence="3">Y</strain>
    </source>
</reference>
<organism evidence="2 3">
    <name type="scientific">Ferroplasma acidiphilum</name>
    <dbReference type="NCBI Taxonomy" id="74969"/>
    <lineage>
        <taxon>Archaea</taxon>
        <taxon>Methanobacteriati</taxon>
        <taxon>Thermoplasmatota</taxon>
        <taxon>Thermoplasmata</taxon>
        <taxon>Thermoplasmatales</taxon>
        <taxon>Ferroplasmaceae</taxon>
        <taxon>Ferroplasma</taxon>
    </lineage>
</organism>
<evidence type="ECO:0000259" key="1">
    <source>
        <dbReference type="Pfam" id="PF00483"/>
    </source>
</evidence>
<dbReference type="STRING" id="74969.FAD_1410"/>
<dbReference type="GO" id="GO:0016740">
    <property type="term" value="F:transferase activity"/>
    <property type="evidence" value="ECO:0007669"/>
    <property type="project" value="UniProtKB-KW"/>
</dbReference>
<sequence length="308" mass="35786">MIGAILAGGYGKRLKPITDHIPKALVEIKDNYTIMDRQLFDFKNIGITDVYILSGYLSEVIEERYKNYKDMNIHYLREDKPMGTLFSLSNLMKNINEDAIVRNGDTVTDINFRSFVEFSKSRAYDVIMYVTKMQSPYGIVEFSGDKVDNFREKPELNHYINAGLYYIKKSAFETFFRKYMEKDIEKSVFPYLVNNNRMGVYCEDALWFGIDSEKDLGTIKELYKGREDTSYGYLKTLYFDKSKSIVEYYIRSGENVEIQAGKILKIDSGTGYIENDTDQKYSKGQVIRTGDTTLLYAYENTIMEEISI</sequence>
<dbReference type="RefSeq" id="WP_081142883.1">
    <property type="nucleotide sequence ID" value="NZ_CP015363.1"/>
</dbReference>
<evidence type="ECO:0000313" key="2">
    <source>
        <dbReference type="EMBL" id="ARD85269.1"/>
    </source>
</evidence>